<organism evidence="1 2">
    <name type="scientific">Streptomyces griseofuscus</name>
    <dbReference type="NCBI Taxonomy" id="146922"/>
    <lineage>
        <taxon>Bacteria</taxon>
        <taxon>Bacillati</taxon>
        <taxon>Actinomycetota</taxon>
        <taxon>Actinomycetes</taxon>
        <taxon>Kitasatosporales</taxon>
        <taxon>Streptomycetaceae</taxon>
        <taxon>Streptomyces</taxon>
    </lineage>
</organism>
<accession>A0A426RX30</accession>
<proteinExistence type="predicted"/>
<dbReference type="Proteomes" id="UP000276379">
    <property type="component" value="Unassembled WGS sequence"/>
</dbReference>
<evidence type="ECO:0000313" key="1">
    <source>
        <dbReference type="EMBL" id="RRQ79182.1"/>
    </source>
</evidence>
<sequence length="100" mass="10247">MEIRDVTPGEPNTAGMIKVREVPAAVEAREALLTAITREAQTVVDKHPGGAAAALVQLAQAYAALSTTGVPVTTDGSSVLTPFQGRAGGHQVGLCLELEP</sequence>
<reference evidence="1 2" key="1">
    <citation type="submission" date="2017-10" db="EMBL/GenBank/DDBJ databases">
        <title>Draft genome of actinobacteria isolated from guarana (Paullinia cupana (Mart.) Ducke.</title>
        <authorList>
            <person name="Siqueira K.A."/>
            <person name="Liotti R.G."/>
            <person name="Mendes T.A."/>
            <person name="Soares M.A."/>
        </authorList>
    </citation>
    <scope>NUCLEOTIDE SEQUENCE [LARGE SCALE GENOMIC DNA]</scope>
    <source>
        <strain evidence="1 2">199</strain>
    </source>
</reference>
<gene>
    <name evidence="1" type="ORF">CQW44_35080</name>
</gene>
<protein>
    <submittedName>
        <fullName evidence="1">Uncharacterized protein</fullName>
    </submittedName>
</protein>
<dbReference type="AlphaFoldDB" id="A0A426RX30"/>
<dbReference type="EMBL" id="PDES01000019">
    <property type="protein sequence ID" value="RRQ79182.1"/>
    <property type="molecule type" value="Genomic_DNA"/>
</dbReference>
<evidence type="ECO:0000313" key="2">
    <source>
        <dbReference type="Proteomes" id="UP000276379"/>
    </source>
</evidence>
<name>A0A426RX30_9ACTN</name>
<comment type="caution">
    <text evidence="1">The sequence shown here is derived from an EMBL/GenBank/DDBJ whole genome shotgun (WGS) entry which is preliminary data.</text>
</comment>
<dbReference type="RefSeq" id="WP_125211474.1">
    <property type="nucleotide sequence ID" value="NZ_JBHWCI010000029.1"/>
</dbReference>
<keyword evidence="2" id="KW-1185">Reference proteome</keyword>